<dbReference type="Proteomes" id="UP000262583">
    <property type="component" value="Chromosome"/>
</dbReference>
<accession>A0A2Z4Y8C6</accession>
<feature type="transmembrane region" description="Helical" evidence="2">
    <location>
        <begin position="12"/>
        <end position="33"/>
    </location>
</feature>
<organism evidence="3 4">
    <name type="scientific">Sumerlaea chitinivorans</name>
    <dbReference type="NCBI Taxonomy" id="2250252"/>
    <lineage>
        <taxon>Bacteria</taxon>
        <taxon>Candidatus Sumerlaeota</taxon>
        <taxon>Candidatus Sumerlaeia</taxon>
        <taxon>Candidatus Sumerlaeales</taxon>
        <taxon>Candidatus Sumerlaeaceae</taxon>
        <taxon>Candidatus Sumerlaea</taxon>
    </lineage>
</organism>
<keyword evidence="2" id="KW-0472">Membrane</keyword>
<reference evidence="3 4" key="1">
    <citation type="submission" date="2018-05" db="EMBL/GenBank/DDBJ databases">
        <title>A metagenomic window into the 2 km-deep terrestrial subsurface aquifer revealed taxonomically and functionally diverse microbial community comprising novel uncultured bacterial lineages.</title>
        <authorList>
            <person name="Kadnikov V.V."/>
            <person name="Mardanov A.V."/>
            <person name="Beletsky A.V."/>
            <person name="Banks D."/>
            <person name="Pimenov N.V."/>
            <person name="Frank Y.A."/>
            <person name="Karnachuk O.V."/>
            <person name="Ravin N.V."/>
        </authorList>
    </citation>
    <scope>NUCLEOTIDE SEQUENCE [LARGE SCALE GENOMIC DNA]</scope>
    <source>
        <strain evidence="3">BY</strain>
    </source>
</reference>
<evidence type="ECO:0000313" key="4">
    <source>
        <dbReference type="Proteomes" id="UP000262583"/>
    </source>
</evidence>
<name>A0A2Z4Y8C6_SUMC1</name>
<sequence length="553" mass="60810">MGLAKNAKGTVLLQSAVVSAILLVVCVGLLGLTRYEHSRQYNRIHWSEAYYAAEVALLEGVQKIADVPATQTVQSIYGTYTASSLPNTPDGDVKEVTFTIGPDPQNVPTYHLVTATANVNGKRRTLQARVQYRPPSQVFNHEYFLNNWGWWWGSSITGNGDNRSNWDFDFKDKPTVNGHIYAAAQIESNLVPVNPFASPPFKGWAGSDPLTYCHVGTERVKMPNLKDLTYYIQKANGTIKQGNTVIVNKTFGFSGTKTGVYLKGTSTNPIQISGTVVVNGDVILDGVITGTGTVYAGGNIYIAGNLDYKNGPTWSLPPNHASMTPAQRQAWYDSWVDQQFAAGKDLIGFAARGHILFGQVNSSTWNTRVMTPSNYGLANLGREDQLGRDGIRGTADDGIPYLDTNNDGRPDSAAYDADEDGVIRTTNYSWSNDFQMTSSRASKIQGYPTSNNQPVDFNTISSSAITKITGIFYTNHAFGGYTSQGPVNMYGALICRDEAVIFSNSLTFWYDYRIHGRYVHKYFDSDGNKIVDLELPIAYKTKIVDRKEVVSAN</sequence>
<evidence type="ECO:0000256" key="2">
    <source>
        <dbReference type="SAM" id="Phobius"/>
    </source>
</evidence>
<dbReference type="KEGG" id="schv:BRCON_2291"/>
<feature type="region of interest" description="Disordered" evidence="1">
    <location>
        <begin position="394"/>
        <end position="415"/>
    </location>
</feature>
<keyword evidence="2" id="KW-0812">Transmembrane</keyword>
<dbReference type="AlphaFoldDB" id="A0A2Z4Y8C6"/>
<proteinExistence type="predicted"/>
<gene>
    <name evidence="3" type="ORF">BRCON_2291</name>
</gene>
<protein>
    <submittedName>
        <fullName evidence="3">Uncharacterized protein</fullName>
    </submittedName>
</protein>
<evidence type="ECO:0000256" key="1">
    <source>
        <dbReference type="SAM" id="MobiDB-lite"/>
    </source>
</evidence>
<dbReference type="EMBL" id="CP030759">
    <property type="protein sequence ID" value="AXA37068.1"/>
    <property type="molecule type" value="Genomic_DNA"/>
</dbReference>
<evidence type="ECO:0000313" key="3">
    <source>
        <dbReference type="EMBL" id="AXA37068.1"/>
    </source>
</evidence>
<keyword evidence="2" id="KW-1133">Transmembrane helix</keyword>